<dbReference type="Gene3D" id="3.60.10.10">
    <property type="entry name" value="Endonuclease/exonuclease/phosphatase"/>
    <property type="match status" value="1"/>
</dbReference>
<dbReference type="PANTHER" id="PTHR33116:SF78">
    <property type="entry name" value="OS12G0587133 PROTEIN"/>
    <property type="match status" value="1"/>
</dbReference>
<protein>
    <recommendedName>
        <fullName evidence="1">Reverse transcriptase domain-containing protein</fullName>
    </recommendedName>
</protein>
<dbReference type="EMBL" id="CM007650">
    <property type="protein sequence ID" value="ONM61175.1"/>
    <property type="molecule type" value="Genomic_DNA"/>
</dbReference>
<dbReference type="InterPro" id="IPR005135">
    <property type="entry name" value="Endo/exonuclease/phosphatase"/>
</dbReference>
<dbReference type="GO" id="GO:0004519">
    <property type="term" value="F:endonuclease activity"/>
    <property type="evidence" value="ECO:0007669"/>
    <property type="project" value="InterPro"/>
</dbReference>
<dbReference type="InterPro" id="IPR026960">
    <property type="entry name" value="RVT-Znf"/>
</dbReference>
<evidence type="ECO:0000313" key="2">
    <source>
        <dbReference type="EMBL" id="ONM61175.1"/>
    </source>
</evidence>
<dbReference type="PROSITE" id="PS50878">
    <property type="entry name" value="RT_POL"/>
    <property type="match status" value="1"/>
</dbReference>
<dbReference type="InterPro" id="IPR036691">
    <property type="entry name" value="Endo/exonu/phosph_ase_sf"/>
</dbReference>
<dbReference type="AlphaFoldDB" id="A0A1D6IPM0"/>
<sequence>MDPKKILSWNVRGLNSTSRQCSVRTCIDACGADVICLQETKMQEINRGKVLAILGTDFDQYVMLPSEGARGGILISWKKHIKVTGLNRVDSYSISLQFQRNNGQSWWLTCVYGPQSNSEKILFLQELRHFRSICSEPWVIVGDFNLIYKVEDKNNDNINRSMMGRFRKFINDVGLIDTPLIGRKYTWSNHQSSPTLVRLDRVLCTTDWEALFPNHLLQSAASEDSDHCPLILGLNSMCSGKRRFHFESFWPKLEGFQEVVLEAWNSVNERSCPFLTFELKLKSTAKALQRWSAKKVGHVSSQLALAREILHQLEIAQDSRLLSPLEVWLLRGLKKHSLALASLKRTIARLRSRISWIKEGDANSKLFHMHARHRQRKNFVAKIVSGMNTFTDHGEKARAVDEFYFKLLGCKADRSLTVDLDYLGLPSHDLTDLDAQIDENEVLESIMQLPSDKAPGPDGYTGRFYKVCWPIIKTDVMAVIAAIWCRKFQQFGRLNTAFVTLIPKKEGAEEVKDFRPISLVHSIAKLVTKLMANRLSQRLHDLVSLRQSAFIKGRFIQDNFMLVQQTARLLHQQGQPRVLLKLDITKAFDSVSWPFLLEVLQRLGFGQIWRDILSGLLATSSTQVLLNGVPGNTIPHKRGLRQGDPLSPMLFILVMDILGCIVAKADEEGQLEPLSSKPLHHRISLYADDAVLFFHPRESEIHTVLGILNLFGEASGLKTNIQKSSVYPIRCGQDELDILNDWLPCELSSFPCKYLGLPLSLKKLSNNQLQPIIDKVADQLSGWKADLMTRAGRRVQVQYVMTGMLIYLVMAVDIPTGSLKAIDKIRKGFLWRGRKEVRGGHCLVAWGRVCRPLEIGGLGISSLKELGWALRMRWLWLRKTDPDKPWSSLPMQISNKIKAFFCTALLTEIGNGSSTLFWLDRWVHGKNIEDIAPRLLAAVPKRIRNSRTVLEALTDRRWLTDIKGALTVGVFADLLDLWDELQSVQLHSDREDKHIFRFANDGIYSAKAAYNGLFIGSTMAKYWELIWKTWSPPKCKFFLWLADLGRCWTADRLQKRGLSHPDKCVLCDQEQETIDHILVGCVFARSFWFQLLGQVNLSAFTPVMGETKMMEWWSRSSEQLQGIAKKGFNSLITLGLWTLWNHRNGCVFDRATPSMEGAIRRAEEEIIIWNFAGAKHLALITAPIPGVM</sequence>
<dbReference type="EMBL" id="CM007650">
    <property type="protein sequence ID" value="ONM61177.1"/>
    <property type="molecule type" value="Genomic_DNA"/>
</dbReference>
<proteinExistence type="predicted"/>
<dbReference type="InterPro" id="IPR043502">
    <property type="entry name" value="DNA/RNA_pol_sf"/>
</dbReference>
<dbReference type="Pfam" id="PF03372">
    <property type="entry name" value="Exo_endo_phos"/>
    <property type="match status" value="1"/>
</dbReference>
<dbReference type="Pfam" id="PF00078">
    <property type="entry name" value="RVT_1"/>
    <property type="match status" value="1"/>
</dbReference>
<reference evidence="2" key="1">
    <citation type="submission" date="2015-12" db="EMBL/GenBank/DDBJ databases">
        <title>Update maize B73 reference genome by single molecule sequencing technologies.</title>
        <authorList>
            <consortium name="Maize Genome Sequencing Project"/>
            <person name="Ware D."/>
        </authorList>
    </citation>
    <scope>NUCLEOTIDE SEQUENCE [LARGE SCALE GENOMIC DNA]</scope>
    <source>
        <tissue evidence="2">Seedling</tissue>
    </source>
</reference>
<dbReference type="PANTHER" id="PTHR33116">
    <property type="entry name" value="REVERSE TRANSCRIPTASE ZINC-BINDING DOMAIN-CONTAINING PROTEIN-RELATED-RELATED"/>
    <property type="match status" value="1"/>
</dbReference>
<accession>A0A1D6IPM0</accession>
<dbReference type="InterPro" id="IPR000477">
    <property type="entry name" value="RT_dom"/>
</dbReference>
<dbReference type="PROSITE" id="PS00726">
    <property type="entry name" value="AP_NUCLEASE_F1_1"/>
    <property type="match status" value="1"/>
</dbReference>
<dbReference type="STRING" id="4577.A0A1D6IPM0"/>
<dbReference type="InterPro" id="IPR020847">
    <property type="entry name" value="AP_endonuclease_F1_BS"/>
</dbReference>
<dbReference type="SMR" id="A0A1D6IPM0"/>
<dbReference type="OMA" id="WIEWISI"/>
<dbReference type="GO" id="GO:0006281">
    <property type="term" value="P:DNA repair"/>
    <property type="evidence" value="ECO:0007669"/>
    <property type="project" value="InterPro"/>
</dbReference>
<dbReference type="InParanoid" id="A0A1D6IPM0"/>
<dbReference type="IntAct" id="A0A1D6IPM0">
    <property type="interactions" value="1"/>
</dbReference>
<evidence type="ECO:0000259" key="1">
    <source>
        <dbReference type="PROSITE" id="PS50878"/>
    </source>
</evidence>
<organism evidence="2">
    <name type="scientific">Zea mays</name>
    <name type="common">Maize</name>
    <dbReference type="NCBI Taxonomy" id="4577"/>
    <lineage>
        <taxon>Eukaryota</taxon>
        <taxon>Viridiplantae</taxon>
        <taxon>Streptophyta</taxon>
        <taxon>Embryophyta</taxon>
        <taxon>Tracheophyta</taxon>
        <taxon>Spermatophyta</taxon>
        <taxon>Magnoliopsida</taxon>
        <taxon>Liliopsida</taxon>
        <taxon>Poales</taxon>
        <taxon>Poaceae</taxon>
        <taxon>PACMAD clade</taxon>
        <taxon>Panicoideae</taxon>
        <taxon>Andropogonodae</taxon>
        <taxon>Andropogoneae</taxon>
        <taxon>Tripsacinae</taxon>
        <taxon>Zea</taxon>
    </lineage>
</organism>
<dbReference type="GO" id="GO:0003677">
    <property type="term" value="F:DNA binding"/>
    <property type="evidence" value="ECO:0007669"/>
    <property type="project" value="InterPro"/>
</dbReference>
<dbReference type="SUPFAM" id="SSF56672">
    <property type="entry name" value="DNA/RNA polymerases"/>
    <property type="match status" value="1"/>
</dbReference>
<gene>
    <name evidence="2" type="ORF">ZEAMMB73_Zm00001d022590</name>
</gene>
<dbReference type="SUPFAM" id="SSF56219">
    <property type="entry name" value="DNase I-like"/>
    <property type="match status" value="1"/>
</dbReference>
<dbReference type="CDD" id="cd01650">
    <property type="entry name" value="RT_nLTR_like"/>
    <property type="match status" value="1"/>
</dbReference>
<dbReference type="ExpressionAtlas" id="A0A1D6IPM0">
    <property type="expression patterns" value="baseline and differential"/>
</dbReference>
<name>A0A1D6IPM0_MAIZE</name>
<dbReference type="Pfam" id="PF13966">
    <property type="entry name" value="zf-RVT"/>
    <property type="match status" value="1"/>
</dbReference>
<feature type="domain" description="Reverse transcriptase" evidence="1">
    <location>
        <begin position="483"/>
        <end position="759"/>
    </location>
</feature>